<feature type="transmembrane region" description="Helical" evidence="2">
    <location>
        <begin position="506"/>
        <end position="528"/>
    </location>
</feature>
<feature type="transmembrane region" description="Helical" evidence="2">
    <location>
        <begin position="393"/>
        <end position="414"/>
    </location>
</feature>
<feature type="compositionally biased region" description="Low complexity" evidence="1">
    <location>
        <begin position="196"/>
        <end position="205"/>
    </location>
</feature>
<dbReference type="CDD" id="cd06974">
    <property type="entry name" value="TerD_like"/>
    <property type="match status" value="1"/>
</dbReference>
<feature type="transmembrane region" description="Helical" evidence="2">
    <location>
        <begin position="565"/>
        <end position="585"/>
    </location>
</feature>
<reference evidence="5" key="1">
    <citation type="journal article" date="2019" name="Int. J. Syst. Evol. Microbiol.">
        <title>The Global Catalogue of Microorganisms (GCM) 10K type strain sequencing project: providing services to taxonomists for standard genome sequencing and annotation.</title>
        <authorList>
            <consortium name="The Broad Institute Genomics Platform"/>
            <consortium name="The Broad Institute Genome Sequencing Center for Infectious Disease"/>
            <person name="Wu L."/>
            <person name="Ma J."/>
        </authorList>
    </citation>
    <scope>NUCLEOTIDE SEQUENCE [LARGE SCALE GENOMIC DNA]</scope>
    <source>
        <strain evidence="5">NBRC 108730</strain>
    </source>
</reference>
<proteinExistence type="predicted"/>
<feature type="transmembrane region" description="Helical" evidence="2">
    <location>
        <begin position="259"/>
        <end position="275"/>
    </location>
</feature>
<feature type="transmembrane region" description="Helical" evidence="2">
    <location>
        <begin position="232"/>
        <end position="253"/>
    </location>
</feature>
<protein>
    <recommendedName>
        <fullName evidence="3">TerD domain-containing protein</fullName>
    </recommendedName>
</protein>
<organism evidence="4 5">
    <name type="scientific">Angustibacter aerolatus</name>
    <dbReference type="NCBI Taxonomy" id="1162965"/>
    <lineage>
        <taxon>Bacteria</taxon>
        <taxon>Bacillati</taxon>
        <taxon>Actinomycetota</taxon>
        <taxon>Actinomycetes</taxon>
        <taxon>Kineosporiales</taxon>
        <taxon>Kineosporiaceae</taxon>
    </lineage>
</organism>
<feature type="transmembrane region" description="Helical" evidence="2">
    <location>
        <begin position="477"/>
        <end position="500"/>
    </location>
</feature>
<dbReference type="Pfam" id="PF04332">
    <property type="entry name" value="DUF475"/>
    <property type="match status" value="1"/>
</dbReference>
<evidence type="ECO:0000259" key="3">
    <source>
        <dbReference type="Pfam" id="PF02342"/>
    </source>
</evidence>
<dbReference type="InterPro" id="IPR003325">
    <property type="entry name" value="TerD"/>
</dbReference>
<sequence length="601" mass="63547">MGVSLSKGGNVSLTKSAPGLTAVLVGLGWDIRTTTGQDFDLDASAIVLGTSGKVLSDQHFVFFNNLKTPDGAVEHTGDNTTGEGDGDDEQIKVDLANLGADVDKVVFPVSIYDATSRSQNFGQVRNAFIRVVNQADNAEIARYDLTEDASTETAMVFGEPVPQRQRVEVPGRRPGLLHRSAGHRPGLRRQRLTSVAAPATWSAPRSRARRPGALAGGGPPRPPHREPRNPTVVLRTFGASIAVTVVALVVALLYGGPEALVLCAILGVLEVSLSFDNAVVNAKVLERMGDFWQKIFLTVGILIAVVGMRLVFPLLIVGITAKLGPVEAIRLAMEKGDPEQAGTYGYLLNQAHPDIAAFGGMFLLMLFLDWLFEDRENTWLSLARAPAVAHRQGSTRLSVVVASVLLVLAAEFLAEDKAAVLLSGVLGLVTYLLVNGLGSLFEGDDDEDPAHEGAPHIPGAAGRGPSGTAKAVGKAGFFLFLYLEVLDASFSFDGVIGAFAITSDPIIIALGLGFIGAMFVRSITVFLVRKGTLNEYIYLEHGAHWAIGALALILLWSIGHHVPEVVTGLVGVGFIGAAFASSIAARRRAAAHGEPLPTVDA</sequence>
<feature type="domain" description="TerD" evidence="3">
    <location>
        <begin position="1"/>
        <end position="159"/>
    </location>
</feature>
<gene>
    <name evidence="4" type="ORF">GCM10025868_36330</name>
</gene>
<keyword evidence="2" id="KW-1133">Transmembrane helix</keyword>
<feature type="transmembrane region" description="Helical" evidence="2">
    <location>
        <begin position="420"/>
        <end position="441"/>
    </location>
</feature>
<feature type="transmembrane region" description="Helical" evidence="2">
    <location>
        <begin position="537"/>
        <end position="559"/>
    </location>
</feature>
<dbReference type="PANTHER" id="PTHR30238">
    <property type="entry name" value="MEMBRANE BOUND PREDICTED REDOX MODULATOR"/>
    <property type="match status" value="1"/>
</dbReference>
<accession>A0ABQ6JLW5</accession>
<evidence type="ECO:0000256" key="2">
    <source>
        <dbReference type="SAM" id="Phobius"/>
    </source>
</evidence>
<keyword evidence="2" id="KW-0472">Membrane</keyword>
<dbReference type="Pfam" id="PF02342">
    <property type="entry name" value="TerD"/>
    <property type="match status" value="1"/>
</dbReference>
<dbReference type="EMBL" id="BSUZ01000001">
    <property type="protein sequence ID" value="GMA88383.1"/>
    <property type="molecule type" value="Genomic_DNA"/>
</dbReference>
<evidence type="ECO:0000313" key="4">
    <source>
        <dbReference type="EMBL" id="GMA88383.1"/>
    </source>
</evidence>
<evidence type="ECO:0000256" key="1">
    <source>
        <dbReference type="SAM" id="MobiDB-lite"/>
    </source>
</evidence>
<comment type="caution">
    <text evidence="4">The sequence shown here is derived from an EMBL/GenBank/DDBJ whole genome shotgun (WGS) entry which is preliminary data.</text>
</comment>
<name>A0ABQ6JLW5_9ACTN</name>
<dbReference type="PANTHER" id="PTHR30238:SF4">
    <property type="entry name" value="SLL1022 PROTEIN"/>
    <property type="match status" value="1"/>
</dbReference>
<keyword evidence="2" id="KW-0812">Transmembrane</keyword>
<feature type="region of interest" description="Disordered" evidence="1">
    <location>
        <begin position="196"/>
        <end position="230"/>
    </location>
</feature>
<dbReference type="InterPro" id="IPR007427">
    <property type="entry name" value="DUF475"/>
</dbReference>
<dbReference type="Proteomes" id="UP001157017">
    <property type="component" value="Unassembled WGS sequence"/>
</dbReference>
<dbReference type="Gene3D" id="2.60.60.30">
    <property type="entry name" value="sav2460 like domains"/>
    <property type="match status" value="1"/>
</dbReference>
<feature type="transmembrane region" description="Helical" evidence="2">
    <location>
        <begin position="295"/>
        <end position="321"/>
    </location>
</feature>
<evidence type="ECO:0000313" key="5">
    <source>
        <dbReference type="Proteomes" id="UP001157017"/>
    </source>
</evidence>
<feature type="transmembrane region" description="Helical" evidence="2">
    <location>
        <begin position="355"/>
        <end position="372"/>
    </location>
</feature>
<dbReference type="NCBIfam" id="NF010613">
    <property type="entry name" value="PRK14013.1-3"/>
    <property type="match status" value="1"/>
</dbReference>
<keyword evidence="5" id="KW-1185">Reference proteome</keyword>